<feature type="region of interest" description="Disordered" evidence="1">
    <location>
        <begin position="260"/>
        <end position="292"/>
    </location>
</feature>
<evidence type="ECO:0000313" key="3">
    <source>
        <dbReference type="Proteomes" id="UP001189429"/>
    </source>
</evidence>
<feature type="region of interest" description="Disordered" evidence="1">
    <location>
        <begin position="167"/>
        <end position="213"/>
    </location>
</feature>
<feature type="non-terminal residue" evidence="2">
    <location>
        <position position="292"/>
    </location>
</feature>
<accession>A0ABN9UW34</accession>
<reference evidence="2" key="1">
    <citation type="submission" date="2023-10" db="EMBL/GenBank/DDBJ databases">
        <authorList>
            <person name="Chen Y."/>
            <person name="Shah S."/>
            <person name="Dougan E. K."/>
            <person name="Thang M."/>
            <person name="Chan C."/>
        </authorList>
    </citation>
    <scope>NUCLEOTIDE SEQUENCE [LARGE SCALE GENOMIC DNA]</scope>
</reference>
<evidence type="ECO:0000256" key="1">
    <source>
        <dbReference type="SAM" id="MobiDB-lite"/>
    </source>
</evidence>
<dbReference type="Proteomes" id="UP001189429">
    <property type="component" value="Unassembled WGS sequence"/>
</dbReference>
<sequence>MRLPDGDKLTGNMYLDGPAVEPSYVALRRAGAIAQCDDDGNVVAGVYGTAQRDLWPQQTDKDGDDFAVWMLRNYAGAAVVELNVECRSTVSCLRRGRAYATTANRLNTHLRARAHAAFEQGAFAVNKAQAHCTRQAVLDGKLTKVKRRGNVHADRLVKASIALQGIEAKDTEGMPERDERRHVQSAELAEEPPADEQEANRRRLGCPGDDEEEVMARPCRGAHARVGEGSGAQPKLKSSGVGHARATAIRVLASQRSLWEQGAHPAGRPWQARQRQRRQEMRELRKEQAVPE</sequence>
<keyword evidence="3" id="KW-1185">Reference proteome</keyword>
<proteinExistence type="predicted"/>
<dbReference type="EMBL" id="CAUYUJ010016345">
    <property type="protein sequence ID" value="CAK0864234.1"/>
    <property type="molecule type" value="Genomic_DNA"/>
</dbReference>
<feature type="compositionally biased region" description="Acidic residues" evidence="1">
    <location>
        <begin position="188"/>
        <end position="197"/>
    </location>
</feature>
<evidence type="ECO:0000313" key="2">
    <source>
        <dbReference type="EMBL" id="CAK0864234.1"/>
    </source>
</evidence>
<gene>
    <name evidence="2" type="ORF">PCOR1329_LOCUS52169</name>
</gene>
<organism evidence="2 3">
    <name type="scientific">Prorocentrum cordatum</name>
    <dbReference type="NCBI Taxonomy" id="2364126"/>
    <lineage>
        <taxon>Eukaryota</taxon>
        <taxon>Sar</taxon>
        <taxon>Alveolata</taxon>
        <taxon>Dinophyceae</taxon>
        <taxon>Prorocentrales</taxon>
        <taxon>Prorocentraceae</taxon>
        <taxon>Prorocentrum</taxon>
    </lineage>
</organism>
<feature type="compositionally biased region" description="Basic and acidic residues" evidence="1">
    <location>
        <begin position="277"/>
        <end position="292"/>
    </location>
</feature>
<comment type="caution">
    <text evidence="2">The sequence shown here is derived from an EMBL/GenBank/DDBJ whole genome shotgun (WGS) entry which is preliminary data.</text>
</comment>
<name>A0ABN9UW34_9DINO</name>
<protein>
    <submittedName>
        <fullName evidence="2">Uncharacterized protein</fullName>
    </submittedName>
</protein>
<feature type="compositionally biased region" description="Basic and acidic residues" evidence="1">
    <location>
        <begin position="167"/>
        <end position="184"/>
    </location>
</feature>